<protein>
    <recommendedName>
        <fullName evidence="4">Transmembrane protein 218</fullName>
    </recommendedName>
</protein>
<evidence type="ECO:0008006" key="4">
    <source>
        <dbReference type="Google" id="ProtNLM"/>
    </source>
</evidence>
<evidence type="ECO:0000313" key="3">
    <source>
        <dbReference type="Proteomes" id="UP001162162"/>
    </source>
</evidence>
<accession>A0AAV8Y0H2</accession>
<keyword evidence="1" id="KW-1133">Transmembrane helix</keyword>
<organism evidence="2 3">
    <name type="scientific">Aromia moschata</name>
    <dbReference type="NCBI Taxonomy" id="1265417"/>
    <lineage>
        <taxon>Eukaryota</taxon>
        <taxon>Metazoa</taxon>
        <taxon>Ecdysozoa</taxon>
        <taxon>Arthropoda</taxon>
        <taxon>Hexapoda</taxon>
        <taxon>Insecta</taxon>
        <taxon>Pterygota</taxon>
        <taxon>Neoptera</taxon>
        <taxon>Endopterygota</taxon>
        <taxon>Coleoptera</taxon>
        <taxon>Polyphaga</taxon>
        <taxon>Cucujiformia</taxon>
        <taxon>Chrysomeloidea</taxon>
        <taxon>Cerambycidae</taxon>
        <taxon>Cerambycinae</taxon>
        <taxon>Callichromatini</taxon>
        <taxon>Aromia</taxon>
    </lineage>
</organism>
<dbReference type="Proteomes" id="UP001162162">
    <property type="component" value="Unassembled WGS sequence"/>
</dbReference>
<keyword evidence="1" id="KW-0812">Transmembrane</keyword>
<dbReference type="AlphaFoldDB" id="A0AAV8Y0H2"/>
<reference evidence="2" key="1">
    <citation type="journal article" date="2023" name="Insect Mol. Biol.">
        <title>Genome sequencing provides insights into the evolution of gene families encoding plant cell wall-degrading enzymes in longhorned beetles.</title>
        <authorList>
            <person name="Shin N.R."/>
            <person name="Okamura Y."/>
            <person name="Kirsch R."/>
            <person name="Pauchet Y."/>
        </authorList>
    </citation>
    <scope>NUCLEOTIDE SEQUENCE</scope>
    <source>
        <strain evidence="2">AMC_N1</strain>
    </source>
</reference>
<comment type="caution">
    <text evidence="2">The sequence shown here is derived from an EMBL/GenBank/DDBJ whole genome shotgun (WGS) entry which is preliminary data.</text>
</comment>
<feature type="transmembrane region" description="Helical" evidence="1">
    <location>
        <begin position="35"/>
        <end position="53"/>
    </location>
</feature>
<evidence type="ECO:0000256" key="1">
    <source>
        <dbReference type="SAM" id="Phobius"/>
    </source>
</evidence>
<feature type="transmembrane region" description="Helical" evidence="1">
    <location>
        <begin position="7"/>
        <end position="29"/>
    </location>
</feature>
<sequence length="115" mass="12892">MTTVGNIGIGLLLLIIIWIITLIVFVVGVKLQSNISWIVLGSATAITILLLIIPTDRKTQPVKESEIIDKDYLIIYKNLFLGFLVFSALIGFVSFFVLHCIEPIRPKPIKSSFYQ</sequence>
<evidence type="ECO:0000313" key="2">
    <source>
        <dbReference type="EMBL" id="KAJ8943648.1"/>
    </source>
</evidence>
<keyword evidence="1" id="KW-0472">Membrane</keyword>
<proteinExistence type="predicted"/>
<dbReference type="EMBL" id="JAPWTK010000282">
    <property type="protein sequence ID" value="KAJ8943648.1"/>
    <property type="molecule type" value="Genomic_DNA"/>
</dbReference>
<feature type="transmembrane region" description="Helical" evidence="1">
    <location>
        <begin position="74"/>
        <end position="98"/>
    </location>
</feature>
<gene>
    <name evidence="2" type="ORF">NQ318_005650</name>
</gene>
<name>A0AAV8Y0H2_9CUCU</name>
<keyword evidence="3" id="KW-1185">Reference proteome</keyword>